<evidence type="ECO:0000256" key="1">
    <source>
        <dbReference type="SAM" id="MobiDB-lite"/>
    </source>
</evidence>
<dbReference type="EMBL" id="JAHRIP010019834">
    <property type="protein sequence ID" value="MEQ2287650.1"/>
    <property type="molecule type" value="Genomic_DNA"/>
</dbReference>
<comment type="caution">
    <text evidence="2">The sequence shown here is derived from an EMBL/GenBank/DDBJ whole genome shotgun (WGS) entry which is preliminary data.</text>
</comment>
<keyword evidence="3" id="KW-1185">Reference proteome</keyword>
<proteinExistence type="predicted"/>
<organism evidence="2 3">
    <name type="scientific">Ameca splendens</name>
    <dbReference type="NCBI Taxonomy" id="208324"/>
    <lineage>
        <taxon>Eukaryota</taxon>
        <taxon>Metazoa</taxon>
        <taxon>Chordata</taxon>
        <taxon>Craniata</taxon>
        <taxon>Vertebrata</taxon>
        <taxon>Euteleostomi</taxon>
        <taxon>Actinopterygii</taxon>
        <taxon>Neopterygii</taxon>
        <taxon>Teleostei</taxon>
        <taxon>Neoteleostei</taxon>
        <taxon>Acanthomorphata</taxon>
        <taxon>Ovalentaria</taxon>
        <taxon>Atherinomorphae</taxon>
        <taxon>Cyprinodontiformes</taxon>
        <taxon>Goodeidae</taxon>
        <taxon>Ameca</taxon>
    </lineage>
</organism>
<protein>
    <submittedName>
        <fullName evidence="2">Uncharacterized protein</fullName>
    </submittedName>
</protein>
<accession>A0ABV0Y1K0</accession>
<evidence type="ECO:0000313" key="3">
    <source>
        <dbReference type="Proteomes" id="UP001469553"/>
    </source>
</evidence>
<feature type="region of interest" description="Disordered" evidence="1">
    <location>
        <begin position="1"/>
        <end position="33"/>
    </location>
</feature>
<sequence length="71" mass="7747">MCPSKPFLQTRGNPTPHLSKGQTPGRKGSPGIFRPEAKTFHALKTFKGNGPAGILKRCTHHLKIDDEPSIN</sequence>
<dbReference type="Proteomes" id="UP001469553">
    <property type="component" value="Unassembled WGS sequence"/>
</dbReference>
<evidence type="ECO:0000313" key="2">
    <source>
        <dbReference type="EMBL" id="MEQ2287650.1"/>
    </source>
</evidence>
<gene>
    <name evidence="2" type="ORF">AMECASPLE_014866</name>
</gene>
<reference evidence="2 3" key="1">
    <citation type="submission" date="2021-06" db="EMBL/GenBank/DDBJ databases">
        <authorList>
            <person name="Palmer J.M."/>
        </authorList>
    </citation>
    <scope>NUCLEOTIDE SEQUENCE [LARGE SCALE GENOMIC DNA]</scope>
    <source>
        <strain evidence="2 3">AS_MEX2019</strain>
        <tissue evidence="2">Muscle</tissue>
    </source>
</reference>
<name>A0ABV0Y1K0_9TELE</name>